<dbReference type="PANTHER" id="PTHR47959:SF17">
    <property type="entry name" value="ATP-DEPENDENT RNA HELICASE DEAD BOX FAMILY"/>
    <property type="match status" value="1"/>
</dbReference>
<organism evidence="16 17">
    <name type="scientific">Sulfurimicrobium lacus</name>
    <dbReference type="NCBI Taxonomy" id="2715678"/>
    <lineage>
        <taxon>Bacteria</taxon>
        <taxon>Pseudomonadati</taxon>
        <taxon>Pseudomonadota</taxon>
        <taxon>Betaproteobacteria</taxon>
        <taxon>Nitrosomonadales</taxon>
        <taxon>Sulfuricellaceae</taxon>
        <taxon>Sulfurimicrobium</taxon>
    </lineage>
</organism>
<dbReference type="Proteomes" id="UP000502260">
    <property type="component" value="Chromosome"/>
</dbReference>
<evidence type="ECO:0000256" key="1">
    <source>
        <dbReference type="ARBA" id="ARBA00012552"/>
    </source>
</evidence>
<dbReference type="InterPro" id="IPR001650">
    <property type="entry name" value="Helicase_C-like"/>
</dbReference>
<dbReference type="PANTHER" id="PTHR47959">
    <property type="entry name" value="ATP-DEPENDENT RNA HELICASE RHLE-RELATED"/>
    <property type="match status" value="1"/>
</dbReference>
<keyword evidence="3 11" id="KW-0547">Nucleotide-binding</keyword>
<keyword evidence="6 11" id="KW-0067">ATP-binding</keyword>
<dbReference type="AlphaFoldDB" id="A0A6F8VD98"/>
<dbReference type="InterPro" id="IPR000629">
    <property type="entry name" value="RNA-helicase_DEAD-box_CS"/>
</dbReference>
<dbReference type="SMART" id="SM00487">
    <property type="entry name" value="DEXDc"/>
    <property type="match status" value="1"/>
</dbReference>
<feature type="domain" description="Helicase ATP-binding" evidence="13">
    <location>
        <begin position="32"/>
        <end position="206"/>
    </location>
</feature>
<evidence type="ECO:0000256" key="2">
    <source>
        <dbReference type="ARBA" id="ARBA00022490"/>
    </source>
</evidence>
<keyword evidence="17" id="KW-1185">Reference proteome</keyword>
<dbReference type="RefSeq" id="WP_173066069.1">
    <property type="nucleotide sequence ID" value="NZ_AP022853.1"/>
</dbReference>
<dbReference type="GO" id="GO:0005524">
    <property type="term" value="F:ATP binding"/>
    <property type="evidence" value="ECO:0007669"/>
    <property type="project" value="UniProtKB-KW"/>
</dbReference>
<dbReference type="EMBL" id="AP022853">
    <property type="protein sequence ID" value="BCB27793.1"/>
    <property type="molecule type" value="Genomic_DNA"/>
</dbReference>
<dbReference type="SMART" id="SM00490">
    <property type="entry name" value="HELICc"/>
    <property type="match status" value="1"/>
</dbReference>
<evidence type="ECO:0000259" key="13">
    <source>
        <dbReference type="PROSITE" id="PS51192"/>
    </source>
</evidence>
<keyword evidence="5 11" id="KW-0347">Helicase</keyword>
<dbReference type="Pfam" id="PF00270">
    <property type="entry name" value="DEAD"/>
    <property type="match status" value="1"/>
</dbReference>
<dbReference type="PROSITE" id="PS51192">
    <property type="entry name" value="HELICASE_ATP_BIND_1"/>
    <property type="match status" value="1"/>
</dbReference>
<dbReference type="FunFam" id="3.40.50.300:FF:000108">
    <property type="entry name" value="ATP-dependent RNA helicase RhlE"/>
    <property type="match status" value="1"/>
</dbReference>
<evidence type="ECO:0000256" key="5">
    <source>
        <dbReference type="ARBA" id="ARBA00022806"/>
    </source>
</evidence>
<evidence type="ECO:0000256" key="11">
    <source>
        <dbReference type="RuleBase" id="RU000492"/>
    </source>
</evidence>
<dbReference type="GO" id="GO:0005829">
    <property type="term" value="C:cytosol"/>
    <property type="evidence" value="ECO:0007669"/>
    <property type="project" value="TreeGrafter"/>
</dbReference>
<dbReference type="SUPFAM" id="SSF52540">
    <property type="entry name" value="P-loop containing nucleoside triphosphate hydrolases"/>
    <property type="match status" value="1"/>
</dbReference>
<feature type="region of interest" description="Disordered" evidence="12">
    <location>
        <begin position="376"/>
        <end position="440"/>
    </location>
</feature>
<dbReference type="GO" id="GO:0042255">
    <property type="term" value="P:ribosome assembly"/>
    <property type="evidence" value="ECO:0007669"/>
    <property type="project" value="UniProtKB-ARBA"/>
</dbReference>
<comment type="similarity">
    <text evidence="7 11">Belongs to the DEAD box helicase family.</text>
</comment>
<dbReference type="InterPro" id="IPR027417">
    <property type="entry name" value="P-loop_NTPase"/>
</dbReference>
<dbReference type="GO" id="GO:0016787">
    <property type="term" value="F:hydrolase activity"/>
    <property type="evidence" value="ECO:0007669"/>
    <property type="project" value="UniProtKB-KW"/>
</dbReference>
<evidence type="ECO:0000313" key="16">
    <source>
        <dbReference type="EMBL" id="BCB27793.1"/>
    </source>
</evidence>
<dbReference type="PROSITE" id="PS00039">
    <property type="entry name" value="DEAD_ATP_HELICASE"/>
    <property type="match status" value="1"/>
</dbReference>
<dbReference type="InterPro" id="IPR050079">
    <property type="entry name" value="DEAD_box_RNA_helicase"/>
</dbReference>
<dbReference type="CDD" id="cd18787">
    <property type="entry name" value="SF2_C_DEAD"/>
    <property type="match status" value="1"/>
</dbReference>
<evidence type="ECO:0000256" key="6">
    <source>
        <dbReference type="ARBA" id="ARBA00022840"/>
    </source>
</evidence>
<proteinExistence type="inferred from homology"/>
<evidence type="ECO:0000256" key="3">
    <source>
        <dbReference type="ARBA" id="ARBA00022741"/>
    </source>
</evidence>
<comment type="catalytic activity">
    <reaction evidence="8">
        <text>ATP + H2O = ADP + phosphate + H(+)</text>
        <dbReference type="Rhea" id="RHEA:13065"/>
        <dbReference type="ChEBI" id="CHEBI:15377"/>
        <dbReference type="ChEBI" id="CHEBI:15378"/>
        <dbReference type="ChEBI" id="CHEBI:30616"/>
        <dbReference type="ChEBI" id="CHEBI:43474"/>
        <dbReference type="ChEBI" id="CHEBI:456216"/>
        <dbReference type="EC" id="3.6.4.13"/>
    </reaction>
</comment>
<dbReference type="PROSITE" id="PS51194">
    <property type="entry name" value="HELICASE_CTER"/>
    <property type="match status" value="1"/>
</dbReference>
<dbReference type="KEGG" id="slac:SKTS_26790"/>
<evidence type="ECO:0000256" key="7">
    <source>
        <dbReference type="ARBA" id="ARBA00038437"/>
    </source>
</evidence>
<gene>
    <name evidence="16" type="primary">rhlE-1</name>
    <name evidence="16" type="ORF">SKTS_26790</name>
</gene>
<evidence type="ECO:0000313" key="17">
    <source>
        <dbReference type="Proteomes" id="UP000502260"/>
    </source>
</evidence>
<accession>A0A6F8VD98</accession>
<feature type="compositionally biased region" description="Low complexity" evidence="12">
    <location>
        <begin position="382"/>
        <end position="392"/>
    </location>
</feature>
<feature type="domain" description="DEAD-box RNA helicase Q" evidence="15">
    <location>
        <begin position="1"/>
        <end position="29"/>
    </location>
</feature>
<dbReference type="GO" id="GO:0009266">
    <property type="term" value="P:response to temperature stimulus"/>
    <property type="evidence" value="ECO:0007669"/>
    <property type="project" value="UniProtKB-ARBA"/>
</dbReference>
<sequence length="440" mass="47603">MSFESLNLNPSILKAIIESGYTEPTPIQSAAIPEVIAGHDLMASAQTGTGKTAAFMLPALHKLATPSAVKSRGPRVLVLTPTRELANQVNEAARKYGKNLRVNTVCILGGMPYPLQNKLLSQPVDILVATPGRLIDHLERGRIDFSRLEMLILDEADRMLDMGFIDDVEKIAAATPASRQTLLFSATLEGVIGKLAARLLKDPKRIQIAAQQARHENIEQRLHFVDDMAHKSRLLQHLLTDVDLKQAIVFTSTKRDADMLAEDLFAQGHSSAALHGDMNQGARTRTLTKMRRGGIRVLVATDVAARGLDVPGISHVINFDLPKFAEDYVHRIGRTGRAGASGIAVSFASHKDMQHLQRIERFTGQTIAPHTIAGFEPKRVPRAGGAPRSGAGQDRKFAGKPAGAGGRSFTGQPRREGGFGSGEKRPNAGGFGHHNGRRHG</sequence>
<reference evidence="17" key="1">
    <citation type="submission" date="2020-03" db="EMBL/GenBank/DDBJ databases">
        <title>Complete genome sequence of sulfur-oxidizing bacterium skT11.</title>
        <authorList>
            <person name="Kanda M."/>
            <person name="Kojima H."/>
            <person name="Fukui M."/>
        </authorList>
    </citation>
    <scope>NUCLEOTIDE SEQUENCE [LARGE SCALE GENOMIC DNA]</scope>
    <source>
        <strain evidence="17">skT11</strain>
    </source>
</reference>
<dbReference type="InterPro" id="IPR011545">
    <property type="entry name" value="DEAD/DEAH_box_helicase_dom"/>
</dbReference>
<dbReference type="GO" id="GO:0003724">
    <property type="term" value="F:RNA helicase activity"/>
    <property type="evidence" value="ECO:0007669"/>
    <property type="project" value="UniProtKB-EC"/>
</dbReference>
<evidence type="ECO:0000256" key="12">
    <source>
        <dbReference type="SAM" id="MobiDB-lite"/>
    </source>
</evidence>
<dbReference type="Gene3D" id="3.40.50.300">
    <property type="entry name" value="P-loop containing nucleotide triphosphate hydrolases"/>
    <property type="match status" value="2"/>
</dbReference>
<dbReference type="EC" id="3.6.4.13" evidence="1"/>
<evidence type="ECO:0000259" key="15">
    <source>
        <dbReference type="PROSITE" id="PS51195"/>
    </source>
</evidence>
<evidence type="ECO:0000256" key="10">
    <source>
        <dbReference type="PROSITE-ProRule" id="PRU00552"/>
    </source>
</evidence>
<keyword evidence="4 11" id="KW-0378">Hydrolase</keyword>
<dbReference type="CDD" id="cd00268">
    <property type="entry name" value="DEADc"/>
    <property type="match status" value="1"/>
</dbReference>
<dbReference type="Pfam" id="PF00271">
    <property type="entry name" value="Helicase_C"/>
    <property type="match status" value="1"/>
</dbReference>
<feature type="domain" description="Helicase C-terminal" evidence="14">
    <location>
        <begin position="234"/>
        <end position="378"/>
    </location>
</feature>
<dbReference type="InterPro" id="IPR014001">
    <property type="entry name" value="Helicase_ATP-bd"/>
</dbReference>
<dbReference type="InterPro" id="IPR014014">
    <property type="entry name" value="RNA_helicase_DEAD_Q_motif"/>
</dbReference>
<feature type="short sequence motif" description="Q motif" evidence="10">
    <location>
        <begin position="1"/>
        <end position="29"/>
    </location>
</feature>
<dbReference type="PROSITE" id="PS51195">
    <property type="entry name" value="Q_MOTIF"/>
    <property type="match status" value="1"/>
</dbReference>
<protein>
    <recommendedName>
        <fullName evidence="9">DEAD-box ATP-dependent RNA helicase RhpA</fullName>
        <ecNumber evidence="1">3.6.4.13</ecNumber>
    </recommendedName>
</protein>
<name>A0A6F8VD98_9PROT</name>
<evidence type="ECO:0000256" key="4">
    <source>
        <dbReference type="ARBA" id="ARBA00022801"/>
    </source>
</evidence>
<keyword evidence="2" id="KW-0963">Cytoplasm</keyword>
<dbReference type="InterPro" id="IPR044742">
    <property type="entry name" value="DEAD/DEAH_RhlB"/>
</dbReference>
<evidence type="ECO:0000259" key="14">
    <source>
        <dbReference type="PROSITE" id="PS51194"/>
    </source>
</evidence>
<evidence type="ECO:0000256" key="8">
    <source>
        <dbReference type="ARBA" id="ARBA00047984"/>
    </source>
</evidence>
<feature type="compositionally biased region" description="Basic and acidic residues" evidence="12">
    <location>
        <begin position="413"/>
        <end position="426"/>
    </location>
</feature>
<evidence type="ECO:0000256" key="9">
    <source>
        <dbReference type="ARBA" id="ARBA00074363"/>
    </source>
</evidence>
<dbReference type="GO" id="GO:0003676">
    <property type="term" value="F:nucleic acid binding"/>
    <property type="evidence" value="ECO:0007669"/>
    <property type="project" value="InterPro"/>
</dbReference>